<dbReference type="PIRSF" id="PIRSF002599">
    <property type="entry name" value="Cold_shock_A"/>
    <property type="match status" value="1"/>
</dbReference>
<dbReference type="EMBL" id="CP097478">
    <property type="protein sequence ID" value="USS92893.1"/>
    <property type="molecule type" value="Genomic_DNA"/>
</dbReference>
<gene>
    <name evidence="4" type="ORF">M8332_04475</name>
</gene>
<dbReference type="InterPro" id="IPR012156">
    <property type="entry name" value="Cold_shock_CspA"/>
</dbReference>
<evidence type="ECO:0000259" key="3">
    <source>
        <dbReference type="PROSITE" id="PS51857"/>
    </source>
</evidence>
<dbReference type="RefSeq" id="WP_252779662.1">
    <property type="nucleotide sequence ID" value="NZ_CP097478.1"/>
</dbReference>
<evidence type="ECO:0000256" key="2">
    <source>
        <dbReference type="ARBA" id="ARBA00022490"/>
    </source>
</evidence>
<dbReference type="Gene3D" id="2.40.50.140">
    <property type="entry name" value="Nucleic acid-binding proteins"/>
    <property type="match status" value="1"/>
</dbReference>
<evidence type="ECO:0000313" key="4">
    <source>
        <dbReference type="EMBL" id="USS92893.1"/>
    </source>
</evidence>
<evidence type="ECO:0000313" key="5">
    <source>
        <dbReference type="Proteomes" id="UP001057532"/>
    </source>
</evidence>
<name>A0ABY5C4Y7_9LACO</name>
<dbReference type="Proteomes" id="UP001057532">
    <property type="component" value="Chromosome"/>
</dbReference>
<comment type="subcellular location">
    <subcellularLocation>
        <location evidence="1">Cytoplasm</location>
    </subcellularLocation>
</comment>
<proteinExistence type="predicted"/>
<dbReference type="SMART" id="SM00357">
    <property type="entry name" value="CSP"/>
    <property type="match status" value="1"/>
</dbReference>
<sequence>MQGKVKQYDQHRGFGYLIDPAGQDVFMHITGIIHGNPKAIRPGDPVEFVTAPGKHGIQAAKIRLPR</sequence>
<organism evidence="4 5">
    <name type="scientific">Fructilactobacillus ixorae</name>
    <dbReference type="NCBI Taxonomy" id="1750535"/>
    <lineage>
        <taxon>Bacteria</taxon>
        <taxon>Bacillati</taxon>
        <taxon>Bacillota</taxon>
        <taxon>Bacilli</taxon>
        <taxon>Lactobacillales</taxon>
        <taxon>Lactobacillaceae</taxon>
        <taxon>Fructilactobacillus</taxon>
    </lineage>
</organism>
<dbReference type="InterPro" id="IPR011129">
    <property type="entry name" value="CSD"/>
</dbReference>
<protein>
    <submittedName>
        <fullName evidence="4">Cold shock domain-containing protein</fullName>
    </submittedName>
</protein>
<dbReference type="Pfam" id="PF00313">
    <property type="entry name" value="CSD"/>
    <property type="match status" value="1"/>
</dbReference>
<accession>A0ABY5C4Y7</accession>
<keyword evidence="2" id="KW-0963">Cytoplasm</keyword>
<dbReference type="PRINTS" id="PR00050">
    <property type="entry name" value="COLDSHOCK"/>
</dbReference>
<dbReference type="InterPro" id="IPR002059">
    <property type="entry name" value="CSP_DNA-bd"/>
</dbReference>
<dbReference type="PROSITE" id="PS51857">
    <property type="entry name" value="CSD_2"/>
    <property type="match status" value="1"/>
</dbReference>
<keyword evidence="5" id="KW-1185">Reference proteome</keyword>
<evidence type="ECO:0000256" key="1">
    <source>
        <dbReference type="ARBA" id="ARBA00004496"/>
    </source>
</evidence>
<dbReference type="InterPro" id="IPR012340">
    <property type="entry name" value="NA-bd_OB-fold"/>
</dbReference>
<dbReference type="SUPFAM" id="SSF50249">
    <property type="entry name" value="Nucleic acid-binding proteins"/>
    <property type="match status" value="1"/>
</dbReference>
<reference evidence="4" key="1">
    <citation type="submission" date="2022-05" db="EMBL/GenBank/DDBJ databases">
        <authorList>
            <person name="Oliphant S.A."/>
            <person name="Watson-Haigh N.S."/>
            <person name="Sumby K.M."/>
            <person name="Gardner J.M."/>
            <person name="Jiranek V."/>
        </authorList>
    </citation>
    <scope>NUCLEOTIDE SEQUENCE</scope>
    <source>
        <strain evidence="4">Ru20-1</strain>
    </source>
</reference>
<feature type="domain" description="CSD" evidence="3">
    <location>
        <begin position="1"/>
        <end position="64"/>
    </location>
</feature>